<evidence type="ECO:0000313" key="3">
    <source>
        <dbReference type="Proteomes" id="UP001177140"/>
    </source>
</evidence>
<dbReference type="AlphaFoldDB" id="A0AA42B085"/>
<keyword evidence="1" id="KW-0175">Coiled coil</keyword>
<evidence type="ECO:0000256" key="1">
    <source>
        <dbReference type="SAM" id="Coils"/>
    </source>
</evidence>
<dbReference type="EMBL" id="JAJJMA010271795">
    <property type="protein sequence ID" value="MCL7045616.1"/>
    <property type="molecule type" value="Genomic_DNA"/>
</dbReference>
<organism evidence="2 3">
    <name type="scientific">Papaver nudicaule</name>
    <name type="common">Iceland poppy</name>
    <dbReference type="NCBI Taxonomy" id="74823"/>
    <lineage>
        <taxon>Eukaryota</taxon>
        <taxon>Viridiplantae</taxon>
        <taxon>Streptophyta</taxon>
        <taxon>Embryophyta</taxon>
        <taxon>Tracheophyta</taxon>
        <taxon>Spermatophyta</taxon>
        <taxon>Magnoliopsida</taxon>
        <taxon>Ranunculales</taxon>
        <taxon>Papaveraceae</taxon>
        <taxon>Papaveroideae</taxon>
        <taxon>Papaver</taxon>
    </lineage>
</organism>
<name>A0AA42B085_PAPNU</name>
<gene>
    <name evidence="2" type="ORF">MKW94_029108</name>
</gene>
<accession>A0AA42B085</accession>
<feature type="non-terminal residue" evidence="2">
    <location>
        <position position="1"/>
    </location>
</feature>
<feature type="coiled-coil region" evidence="1">
    <location>
        <begin position="22"/>
        <end position="49"/>
    </location>
</feature>
<keyword evidence="3" id="KW-1185">Reference proteome</keyword>
<comment type="caution">
    <text evidence="2">The sequence shown here is derived from an EMBL/GenBank/DDBJ whole genome shotgun (WGS) entry which is preliminary data.</text>
</comment>
<proteinExistence type="predicted"/>
<feature type="non-terminal residue" evidence="2">
    <location>
        <position position="53"/>
    </location>
</feature>
<sequence>KESHSKVELERESSVKSTLDVLEDKHQQVGLLEKQIEELKHKLQLAEKKSLEK</sequence>
<reference evidence="2" key="1">
    <citation type="submission" date="2022-03" db="EMBL/GenBank/DDBJ databases">
        <title>A functionally conserved STORR gene fusion in Papaver species that diverged 16.8 million years ago.</title>
        <authorList>
            <person name="Catania T."/>
        </authorList>
    </citation>
    <scope>NUCLEOTIDE SEQUENCE</scope>
    <source>
        <strain evidence="2">S-191538</strain>
    </source>
</reference>
<protein>
    <submittedName>
        <fullName evidence="2">Uncharacterized protein</fullName>
    </submittedName>
</protein>
<dbReference type="Proteomes" id="UP001177140">
    <property type="component" value="Unassembled WGS sequence"/>
</dbReference>
<evidence type="ECO:0000313" key="2">
    <source>
        <dbReference type="EMBL" id="MCL7045616.1"/>
    </source>
</evidence>